<dbReference type="SUPFAM" id="SSF57667">
    <property type="entry name" value="beta-beta-alpha zinc fingers"/>
    <property type="match status" value="2"/>
</dbReference>
<evidence type="ECO:0000256" key="3">
    <source>
        <dbReference type="ARBA" id="ARBA00022771"/>
    </source>
</evidence>
<evidence type="ECO:0000313" key="9">
    <source>
        <dbReference type="Proteomes" id="UP001642540"/>
    </source>
</evidence>
<dbReference type="InterPro" id="IPR036236">
    <property type="entry name" value="Znf_C2H2_sf"/>
</dbReference>
<dbReference type="PANTHER" id="PTHR24403:SF107">
    <property type="entry name" value="ZINC FINGER PROTEIN 521"/>
    <property type="match status" value="1"/>
</dbReference>
<evidence type="ECO:0000313" key="8">
    <source>
        <dbReference type="EMBL" id="CAL8125101.1"/>
    </source>
</evidence>
<comment type="caution">
    <text evidence="8">The sequence shown here is derived from an EMBL/GenBank/DDBJ whole genome shotgun (WGS) entry which is preliminary data.</text>
</comment>
<keyword evidence="1" id="KW-0479">Metal-binding</keyword>
<feature type="compositionally biased region" description="Basic and acidic residues" evidence="6">
    <location>
        <begin position="190"/>
        <end position="201"/>
    </location>
</feature>
<sequence length="712" mass="80551">MPPSKEDFLERKIVCLEKRLTLVERFVELRFCESIKDFSIRSDDNSPPRGRSAGPGPGRKKNVEKNIKLKPSPDPPPVKVPGRRGRPPKAAKTPVKVLEDPSPGPSDNISSPNEVRVRKHPLQSRPGPASMKRKAMEKAEADSAKISKRGEEDMKDCVVRVMRYSVTENTNASRRSVSTPLGPRARRTPVVKEEIIEDYTRKPRYNTRRKRRGEEEEDDGNGSNAEEIQTEPAMADPVEDHIEDAVVLGHQDSNNTDENEEEESYFIFPTNATVRGENVDDNDLSHVGDVDELGLQTEDPSDGNWSGAEDEEDEDIIVKPKRARIPRKSVATGAKRGRKRLEDSDTPRRRTYISAKFEALPTDAIAGSDPSKKECPVCHKHFKNEMIVNHMQGHMKERHLKCPHCDKTYFNQAMLRKHMRVHQPEKYGKKCRLCEKIFYQSDKVLAHERFCVKKALEKNEPVDSAIIDDLKRRSSAGWIDDALQTPKAEVGLDLERKKCPYCKKSFQAHIYDRHVKTHETTRNWACNLCEKAYFHKHDLVRHVATEHVQNPTCDICQTSFMDRASLKQHLTACRREQRKRESIKIKSVTSLQPTDRVEVNVKDEIVDTNSKGSETGVSAMEIPETETTQGTVIMEEHSTELMQSTGEVQGIGGNASNLSCSSQEMEFVSTSHQQASLVLVTPHTGVENETVTFVIEEIRAPEVVAEEEIVST</sequence>
<reference evidence="8 9" key="1">
    <citation type="submission" date="2024-08" db="EMBL/GenBank/DDBJ databases">
        <authorList>
            <person name="Cucini C."/>
            <person name="Frati F."/>
        </authorList>
    </citation>
    <scope>NUCLEOTIDE SEQUENCE [LARGE SCALE GENOMIC DNA]</scope>
</reference>
<feature type="region of interest" description="Disordered" evidence="6">
    <location>
        <begin position="328"/>
        <end position="348"/>
    </location>
</feature>
<feature type="domain" description="C2H2-type" evidence="7">
    <location>
        <begin position="400"/>
        <end position="427"/>
    </location>
</feature>
<dbReference type="Pfam" id="PF12874">
    <property type="entry name" value="zf-met"/>
    <property type="match status" value="1"/>
</dbReference>
<feature type="compositionally biased region" description="Basic residues" evidence="6">
    <location>
        <begin position="202"/>
        <end position="211"/>
    </location>
</feature>
<keyword evidence="3 5" id="KW-0863">Zinc-finger</keyword>
<feature type="region of interest" description="Disordered" evidence="6">
    <location>
        <begin position="37"/>
        <end position="148"/>
    </location>
</feature>
<organism evidence="8 9">
    <name type="scientific">Orchesella dallaii</name>
    <dbReference type="NCBI Taxonomy" id="48710"/>
    <lineage>
        <taxon>Eukaryota</taxon>
        <taxon>Metazoa</taxon>
        <taxon>Ecdysozoa</taxon>
        <taxon>Arthropoda</taxon>
        <taxon>Hexapoda</taxon>
        <taxon>Collembola</taxon>
        <taxon>Entomobryomorpha</taxon>
        <taxon>Entomobryoidea</taxon>
        <taxon>Orchesellidae</taxon>
        <taxon>Orchesellinae</taxon>
        <taxon>Orchesella</taxon>
    </lineage>
</organism>
<evidence type="ECO:0000256" key="6">
    <source>
        <dbReference type="SAM" id="MobiDB-lite"/>
    </source>
</evidence>
<dbReference type="Pfam" id="PF00096">
    <property type="entry name" value="zf-C2H2"/>
    <property type="match status" value="1"/>
</dbReference>
<dbReference type="PANTHER" id="PTHR24403">
    <property type="entry name" value="ZINC FINGER PROTEIN"/>
    <property type="match status" value="1"/>
</dbReference>
<feature type="compositionally biased region" description="Basic and acidic residues" evidence="6">
    <location>
        <begin position="37"/>
        <end position="46"/>
    </location>
</feature>
<evidence type="ECO:0000259" key="7">
    <source>
        <dbReference type="PROSITE" id="PS50157"/>
    </source>
</evidence>
<dbReference type="PROSITE" id="PS50157">
    <property type="entry name" value="ZINC_FINGER_C2H2_2"/>
    <property type="match status" value="2"/>
</dbReference>
<evidence type="ECO:0000256" key="1">
    <source>
        <dbReference type="ARBA" id="ARBA00022723"/>
    </source>
</evidence>
<dbReference type="InterPro" id="IPR050688">
    <property type="entry name" value="Zinc_finger/UBP_domain"/>
</dbReference>
<accession>A0ABP1RD84</accession>
<proteinExistence type="predicted"/>
<dbReference type="EMBL" id="CAXLJM020000069">
    <property type="protein sequence ID" value="CAL8125101.1"/>
    <property type="molecule type" value="Genomic_DNA"/>
</dbReference>
<keyword evidence="4" id="KW-0862">Zinc</keyword>
<protein>
    <recommendedName>
        <fullName evidence="7">C2H2-type domain-containing protein</fullName>
    </recommendedName>
</protein>
<evidence type="ECO:0000256" key="2">
    <source>
        <dbReference type="ARBA" id="ARBA00022737"/>
    </source>
</evidence>
<feature type="compositionally biased region" description="Basic and acidic residues" evidence="6">
    <location>
        <begin position="134"/>
        <end position="148"/>
    </location>
</feature>
<keyword evidence="9" id="KW-1185">Reference proteome</keyword>
<dbReference type="Gene3D" id="3.30.160.60">
    <property type="entry name" value="Classic Zinc Finger"/>
    <property type="match status" value="2"/>
</dbReference>
<dbReference type="InterPro" id="IPR013087">
    <property type="entry name" value="Znf_C2H2_type"/>
</dbReference>
<feature type="compositionally biased region" description="Polar residues" evidence="6">
    <location>
        <begin position="169"/>
        <end position="179"/>
    </location>
</feature>
<evidence type="ECO:0000256" key="5">
    <source>
        <dbReference type="PROSITE-ProRule" id="PRU00042"/>
    </source>
</evidence>
<evidence type="ECO:0000256" key="4">
    <source>
        <dbReference type="ARBA" id="ARBA00022833"/>
    </source>
</evidence>
<dbReference type="SMART" id="SM00355">
    <property type="entry name" value="ZnF_C2H2"/>
    <property type="match status" value="5"/>
</dbReference>
<feature type="region of interest" description="Disordered" evidence="6">
    <location>
        <begin position="293"/>
        <end position="314"/>
    </location>
</feature>
<feature type="domain" description="C2H2-type" evidence="7">
    <location>
        <begin position="524"/>
        <end position="552"/>
    </location>
</feature>
<gene>
    <name evidence="8" type="ORF">ODALV1_LOCUS20855</name>
</gene>
<feature type="region of interest" description="Disordered" evidence="6">
    <location>
        <begin position="169"/>
        <end position="238"/>
    </location>
</feature>
<dbReference type="Proteomes" id="UP001642540">
    <property type="component" value="Unassembled WGS sequence"/>
</dbReference>
<keyword evidence="2" id="KW-0677">Repeat</keyword>
<name>A0ABP1RD84_9HEXA</name>
<dbReference type="PROSITE" id="PS00028">
    <property type="entry name" value="ZINC_FINGER_C2H2_1"/>
    <property type="match status" value="2"/>
</dbReference>